<evidence type="ECO:0000259" key="5">
    <source>
        <dbReference type="PROSITE" id="PS50977"/>
    </source>
</evidence>
<dbReference type="Gene3D" id="1.10.357.10">
    <property type="entry name" value="Tetracycline Repressor, domain 2"/>
    <property type="match status" value="1"/>
</dbReference>
<evidence type="ECO:0000256" key="2">
    <source>
        <dbReference type="ARBA" id="ARBA00023125"/>
    </source>
</evidence>
<evidence type="ECO:0000313" key="6">
    <source>
        <dbReference type="EMBL" id="ATE57334.1"/>
    </source>
</evidence>
<organism evidence="6 7">
    <name type="scientific">Actinosynnema pretiosum</name>
    <dbReference type="NCBI Taxonomy" id="42197"/>
    <lineage>
        <taxon>Bacteria</taxon>
        <taxon>Bacillati</taxon>
        <taxon>Actinomycetota</taxon>
        <taxon>Actinomycetes</taxon>
        <taxon>Pseudonocardiales</taxon>
        <taxon>Pseudonocardiaceae</taxon>
        <taxon>Actinosynnema</taxon>
    </lineage>
</organism>
<dbReference type="AlphaFoldDB" id="A0A290ZED1"/>
<dbReference type="Proteomes" id="UP000218505">
    <property type="component" value="Chromosome"/>
</dbReference>
<dbReference type="KEGG" id="apre:CNX65_31850"/>
<dbReference type="EMBL" id="CP023445">
    <property type="protein sequence ID" value="ATE57334.1"/>
    <property type="molecule type" value="Genomic_DNA"/>
</dbReference>
<reference evidence="6" key="1">
    <citation type="submission" date="2017-09" db="EMBL/GenBank/DDBJ databases">
        <title>Complete Genome Sequence of ansamitocin-producing Bacterium Actinosynnema pretiosum X47.</title>
        <authorList>
            <person name="Cao G."/>
            <person name="Zong G."/>
            <person name="Zhong C."/>
            <person name="Fu J."/>
        </authorList>
    </citation>
    <scope>NUCLEOTIDE SEQUENCE [LARGE SCALE GENOMIC DNA]</scope>
    <source>
        <strain evidence="6">X47</strain>
    </source>
</reference>
<dbReference type="InterPro" id="IPR001647">
    <property type="entry name" value="HTH_TetR"/>
</dbReference>
<protein>
    <submittedName>
        <fullName evidence="6">TetR family transcriptional regulator</fullName>
    </submittedName>
</protein>
<evidence type="ECO:0000313" key="7">
    <source>
        <dbReference type="Proteomes" id="UP000218505"/>
    </source>
</evidence>
<gene>
    <name evidence="6" type="ORF">CNX65_31850</name>
</gene>
<dbReference type="InterPro" id="IPR009057">
    <property type="entry name" value="Homeodomain-like_sf"/>
</dbReference>
<name>A0A290ZED1_9PSEU</name>
<dbReference type="Pfam" id="PF13305">
    <property type="entry name" value="TetR_C_33"/>
    <property type="match status" value="1"/>
</dbReference>
<dbReference type="SUPFAM" id="SSF48498">
    <property type="entry name" value="Tetracyclin repressor-like, C-terminal domain"/>
    <property type="match status" value="1"/>
</dbReference>
<keyword evidence="2 4" id="KW-0238">DNA-binding</keyword>
<evidence type="ECO:0000256" key="3">
    <source>
        <dbReference type="ARBA" id="ARBA00023163"/>
    </source>
</evidence>
<accession>A0A290ZED1</accession>
<dbReference type="RefSeq" id="WP_096497046.1">
    <property type="nucleotide sequence ID" value="NZ_CP023445.1"/>
</dbReference>
<dbReference type="InterPro" id="IPR050109">
    <property type="entry name" value="HTH-type_TetR-like_transc_reg"/>
</dbReference>
<dbReference type="InterPro" id="IPR025996">
    <property type="entry name" value="MT1864/Rv1816-like_C"/>
</dbReference>
<proteinExistence type="predicted"/>
<feature type="domain" description="HTH tetR-type" evidence="5">
    <location>
        <begin position="11"/>
        <end position="71"/>
    </location>
</feature>
<dbReference type="Pfam" id="PF00440">
    <property type="entry name" value="TetR_N"/>
    <property type="match status" value="1"/>
</dbReference>
<dbReference type="PANTHER" id="PTHR30055">
    <property type="entry name" value="HTH-TYPE TRANSCRIPTIONAL REGULATOR RUTR"/>
    <property type="match status" value="1"/>
</dbReference>
<dbReference type="GO" id="GO:0003700">
    <property type="term" value="F:DNA-binding transcription factor activity"/>
    <property type="evidence" value="ECO:0007669"/>
    <property type="project" value="TreeGrafter"/>
</dbReference>
<keyword evidence="7" id="KW-1185">Reference proteome</keyword>
<keyword evidence="3" id="KW-0804">Transcription</keyword>
<feature type="DNA-binding region" description="H-T-H motif" evidence="4">
    <location>
        <begin position="34"/>
        <end position="53"/>
    </location>
</feature>
<dbReference type="GO" id="GO:0000976">
    <property type="term" value="F:transcription cis-regulatory region binding"/>
    <property type="evidence" value="ECO:0007669"/>
    <property type="project" value="TreeGrafter"/>
</dbReference>
<dbReference type="PROSITE" id="PS50977">
    <property type="entry name" value="HTH_TETR_2"/>
    <property type="match status" value="1"/>
</dbReference>
<evidence type="ECO:0000256" key="1">
    <source>
        <dbReference type="ARBA" id="ARBA00023015"/>
    </source>
</evidence>
<dbReference type="PANTHER" id="PTHR30055:SF243">
    <property type="entry name" value="HTH-TYPE TRANSCRIPTIONAL REGULATOR RV1816"/>
    <property type="match status" value="1"/>
</dbReference>
<sequence length="239" mass="25632">MVQARRERYRAETREEAKRIALEQLAALGVEGVSVNAIAKRMGITGPALYRYFSSREELLTDLIRDAYADVAALADAAVAATAELGGAARFRHFAGELRKWALAQPHRYLLLYGTPVPGYRAPEDTVVTAHRAMSAFLLVFRQVHGERSVKNVGGATVDRVRADGVSGAGEAELDVQLASWVAARGGGEMPPSVPLTALRAWTRLHGVLSLEVSGQFGLMGFDPALLYGAEVESLVSGG</sequence>
<dbReference type="InterPro" id="IPR036271">
    <property type="entry name" value="Tet_transcr_reg_TetR-rel_C_sf"/>
</dbReference>
<dbReference type="SUPFAM" id="SSF46689">
    <property type="entry name" value="Homeodomain-like"/>
    <property type="match status" value="1"/>
</dbReference>
<keyword evidence="1" id="KW-0805">Transcription regulation</keyword>
<evidence type="ECO:0000256" key="4">
    <source>
        <dbReference type="PROSITE-ProRule" id="PRU00335"/>
    </source>
</evidence>